<accession>A0AA96JSG0</accession>
<organism evidence="3 4">
    <name type="scientific">Candidatus Nitrospira allomarina</name>
    <dbReference type="NCBI Taxonomy" id="3020900"/>
    <lineage>
        <taxon>Bacteria</taxon>
        <taxon>Pseudomonadati</taxon>
        <taxon>Nitrospirota</taxon>
        <taxon>Nitrospiria</taxon>
        <taxon>Nitrospirales</taxon>
        <taxon>Nitrospiraceae</taxon>
        <taxon>Nitrospira</taxon>
    </lineage>
</organism>
<evidence type="ECO:0000313" key="3">
    <source>
        <dbReference type="EMBL" id="WNM58228.1"/>
    </source>
</evidence>
<dbReference type="AlphaFoldDB" id="A0AA96JSG0"/>
<dbReference type="SUPFAM" id="SSF54197">
    <property type="entry name" value="HIT-like"/>
    <property type="match status" value="1"/>
</dbReference>
<dbReference type="KEGG" id="nall:PP769_00275"/>
<evidence type="ECO:0000313" key="4">
    <source>
        <dbReference type="Proteomes" id="UP001302719"/>
    </source>
</evidence>
<evidence type="ECO:0000256" key="1">
    <source>
        <dbReference type="PROSITE-ProRule" id="PRU00464"/>
    </source>
</evidence>
<protein>
    <submittedName>
        <fullName evidence="3">HIT family protein</fullName>
    </submittedName>
</protein>
<evidence type="ECO:0000259" key="2">
    <source>
        <dbReference type="PROSITE" id="PS51084"/>
    </source>
</evidence>
<dbReference type="RefSeq" id="WP_312643769.1">
    <property type="nucleotide sequence ID" value="NZ_CP116967.1"/>
</dbReference>
<reference evidence="3 4" key="1">
    <citation type="submission" date="2023-01" db="EMBL/GenBank/DDBJ databases">
        <title>Cultivation and genomic characterization of new, ubiquitous marine nitrite-oxidizing bacteria from the Nitrospirales.</title>
        <authorList>
            <person name="Mueller A.J."/>
            <person name="Daebeler A."/>
            <person name="Herbold C.W."/>
            <person name="Kirkegaard R.H."/>
            <person name="Daims H."/>
        </authorList>
    </citation>
    <scope>NUCLEOTIDE SEQUENCE [LARGE SCALE GENOMIC DNA]</scope>
    <source>
        <strain evidence="3 4">VA</strain>
    </source>
</reference>
<proteinExistence type="predicted"/>
<comment type="caution">
    <text evidence="1">Lacks conserved residue(s) required for the propagation of feature annotation.</text>
</comment>
<gene>
    <name evidence="3" type="ORF">PP769_00275</name>
</gene>
<sequence length="147" mass="17055">MNTTMKKFGYPNTCLKEFSHWVVLLRPQQVTLGSLVLICREEATAFSQISAEAYTELPKIIREIETSVSRTFAYSKINYLMLMMVDPEVHFHVIPRYDTPRLFSQQQFLDHGWPGPPLLKNANDISEEVYQNLLSHLKNSWIHEPAS</sequence>
<feature type="domain" description="HIT" evidence="2">
    <location>
        <begin position="1"/>
        <end position="103"/>
    </location>
</feature>
<keyword evidence="4" id="KW-1185">Reference proteome</keyword>
<dbReference type="InterPro" id="IPR036265">
    <property type="entry name" value="HIT-like_sf"/>
</dbReference>
<dbReference type="GO" id="GO:0003824">
    <property type="term" value="F:catalytic activity"/>
    <property type="evidence" value="ECO:0007669"/>
    <property type="project" value="InterPro"/>
</dbReference>
<dbReference type="EMBL" id="CP116967">
    <property type="protein sequence ID" value="WNM58228.1"/>
    <property type="molecule type" value="Genomic_DNA"/>
</dbReference>
<dbReference type="Gene3D" id="3.30.428.10">
    <property type="entry name" value="HIT-like"/>
    <property type="match status" value="1"/>
</dbReference>
<dbReference type="Pfam" id="PF01230">
    <property type="entry name" value="HIT"/>
    <property type="match status" value="1"/>
</dbReference>
<name>A0AA96JSG0_9BACT</name>
<dbReference type="InterPro" id="IPR011146">
    <property type="entry name" value="HIT-like"/>
</dbReference>
<dbReference type="Proteomes" id="UP001302719">
    <property type="component" value="Chromosome"/>
</dbReference>
<dbReference type="PROSITE" id="PS51084">
    <property type="entry name" value="HIT_2"/>
    <property type="match status" value="1"/>
</dbReference>